<accession>A0A7W3MVK2</accession>
<keyword evidence="2" id="KW-0808">Transferase</keyword>
<organism evidence="2 3">
    <name type="scientific">Thermomonospora cellulosilytica</name>
    <dbReference type="NCBI Taxonomy" id="1411118"/>
    <lineage>
        <taxon>Bacteria</taxon>
        <taxon>Bacillati</taxon>
        <taxon>Actinomycetota</taxon>
        <taxon>Actinomycetes</taxon>
        <taxon>Streptosporangiales</taxon>
        <taxon>Thermomonosporaceae</taxon>
        <taxon>Thermomonospora</taxon>
    </lineage>
</organism>
<keyword evidence="3" id="KW-1185">Reference proteome</keyword>
<gene>
    <name evidence="2" type="ORF">HNR21_001594</name>
</gene>
<dbReference type="CDD" id="cd02440">
    <property type="entry name" value="AdoMet_MTases"/>
    <property type="match status" value="1"/>
</dbReference>
<dbReference type="GO" id="GO:0032259">
    <property type="term" value="P:methylation"/>
    <property type="evidence" value="ECO:0007669"/>
    <property type="project" value="UniProtKB-KW"/>
</dbReference>
<sequence length="219" mass="23981">MYETRRRADPARDMPDVTTVTCGTYDAMAEEYADATEDYAKFPGLRDEVVAFEKALPPGLPVLDLGCGGGRDSRMLADLGRRVVAGDYAPSMLRCARSRSAGRDGRLGFVRLNILDLPFADDRFAGTWASGSLLHLPSAKIPVALEEIRRTLAPGGMAAISMRAGTGEDWREGGTLAGRRWFTLVTPDGFADRMAQAGFRRVRVHDAGRRDWFVALGRK</sequence>
<dbReference type="Proteomes" id="UP000539313">
    <property type="component" value="Unassembled WGS sequence"/>
</dbReference>
<dbReference type="InterPro" id="IPR029063">
    <property type="entry name" value="SAM-dependent_MTases_sf"/>
</dbReference>
<protein>
    <submittedName>
        <fullName evidence="2">SAM-dependent methyltransferase</fullName>
    </submittedName>
</protein>
<dbReference type="GO" id="GO:0008168">
    <property type="term" value="F:methyltransferase activity"/>
    <property type="evidence" value="ECO:0007669"/>
    <property type="project" value="UniProtKB-KW"/>
</dbReference>
<evidence type="ECO:0000259" key="1">
    <source>
        <dbReference type="Pfam" id="PF13649"/>
    </source>
</evidence>
<dbReference type="Pfam" id="PF13649">
    <property type="entry name" value="Methyltransf_25"/>
    <property type="match status" value="1"/>
</dbReference>
<dbReference type="InterPro" id="IPR041698">
    <property type="entry name" value="Methyltransf_25"/>
</dbReference>
<dbReference type="AlphaFoldDB" id="A0A7W3MVK2"/>
<dbReference type="PANTHER" id="PTHR43591">
    <property type="entry name" value="METHYLTRANSFERASE"/>
    <property type="match status" value="1"/>
</dbReference>
<dbReference type="RefSeq" id="WP_182704662.1">
    <property type="nucleotide sequence ID" value="NZ_JACJII010000001.1"/>
</dbReference>
<evidence type="ECO:0000313" key="3">
    <source>
        <dbReference type="Proteomes" id="UP000539313"/>
    </source>
</evidence>
<comment type="caution">
    <text evidence="2">The sequence shown here is derived from an EMBL/GenBank/DDBJ whole genome shotgun (WGS) entry which is preliminary data.</text>
</comment>
<dbReference type="Gene3D" id="3.40.50.150">
    <property type="entry name" value="Vaccinia Virus protein VP39"/>
    <property type="match status" value="1"/>
</dbReference>
<dbReference type="EMBL" id="JACJII010000001">
    <property type="protein sequence ID" value="MBA9002712.1"/>
    <property type="molecule type" value="Genomic_DNA"/>
</dbReference>
<evidence type="ECO:0000313" key="2">
    <source>
        <dbReference type="EMBL" id="MBA9002712.1"/>
    </source>
</evidence>
<proteinExistence type="predicted"/>
<name>A0A7W3MVK2_9ACTN</name>
<reference evidence="2 3" key="1">
    <citation type="submission" date="2020-08" db="EMBL/GenBank/DDBJ databases">
        <title>Sequencing the genomes of 1000 actinobacteria strains.</title>
        <authorList>
            <person name="Klenk H.-P."/>
        </authorList>
    </citation>
    <scope>NUCLEOTIDE SEQUENCE [LARGE SCALE GENOMIC DNA]</scope>
    <source>
        <strain evidence="2 3">DSM 45823</strain>
    </source>
</reference>
<feature type="domain" description="Methyltransferase" evidence="1">
    <location>
        <begin position="62"/>
        <end position="156"/>
    </location>
</feature>
<dbReference type="SUPFAM" id="SSF53335">
    <property type="entry name" value="S-adenosyl-L-methionine-dependent methyltransferases"/>
    <property type="match status" value="1"/>
</dbReference>
<keyword evidence="2" id="KW-0489">Methyltransferase</keyword>